<accession>A0A9X8D7U9</accession>
<feature type="signal peptide" evidence="2">
    <location>
        <begin position="1"/>
        <end position="21"/>
    </location>
</feature>
<evidence type="ECO:0000256" key="2">
    <source>
        <dbReference type="SAM" id="SignalP"/>
    </source>
</evidence>
<dbReference type="Proteomes" id="UP000265619">
    <property type="component" value="Unassembled WGS sequence"/>
</dbReference>
<keyword evidence="4" id="KW-1185">Reference proteome</keyword>
<keyword evidence="2" id="KW-0732">Signal</keyword>
<evidence type="ECO:0000313" key="4">
    <source>
        <dbReference type="Proteomes" id="UP000265619"/>
    </source>
</evidence>
<feature type="chain" id="PRO_5040931349" evidence="2">
    <location>
        <begin position="22"/>
        <end position="145"/>
    </location>
</feature>
<comment type="caution">
    <text evidence="3">The sequence shown here is derived from an EMBL/GenBank/DDBJ whole genome shotgun (WGS) entry which is preliminary data.</text>
</comment>
<feature type="region of interest" description="Disordered" evidence="1">
    <location>
        <begin position="122"/>
        <end position="145"/>
    </location>
</feature>
<dbReference type="EMBL" id="QXMN01000003">
    <property type="protein sequence ID" value="RIX84007.1"/>
    <property type="molecule type" value="Genomic_DNA"/>
</dbReference>
<sequence length="145" mass="15034">MPWSVAPLVATLFLVTSVAFAQDNKVDAKTAAATVVTTDPARLGSASTSVVAPKPAQPAEDTTASEPEEAYQPALAVGDATQGLLAWQRSGDVASRVPRPIAGNVASRSYERYIKSFEHPIPERLGSTVANPNNGAGGNSTSKSR</sequence>
<reference evidence="3 4" key="1">
    <citation type="submission" date="2018-09" db="EMBL/GenBank/DDBJ databases">
        <title>Acidovorax cavernicola nov. sp. isolated from Gruta de las Maravillas (Aracena, Spain).</title>
        <authorList>
            <person name="Jurado V."/>
            <person name="Gutierrez-Patricio S."/>
            <person name="Gonzalez-Pimentel J.L."/>
            <person name="Miller A.Z."/>
            <person name="Laiz L."/>
            <person name="Saiz-Jimenez C."/>
        </authorList>
    </citation>
    <scope>NUCLEOTIDE SEQUENCE [LARGE SCALE GENOMIC DNA]</scope>
    <source>
        <strain evidence="3 4">1011MAR4D40.2</strain>
    </source>
</reference>
<name>A0A9X8D7U9_9BURK</name>
<organism evidence="3 4">
    <name type="scientific">Acidovorax cavernicola</name>
    <dbReference type="NCBI Taxonomy" id="1675792"/>
    <lineage>
        <taxon>Bacteria</taxon>
        <taxon>Pseudomonadati</taxon>
        <taxon>Pseudomonadota</taxon>
        <taxon>Betaproteobacteria</taxon>
        <taxon>Burkholderiales</taxon>
        <taxon>Comamonadaceae</taxon>
        <taxon>Acidovorax</taxon>
    </lineage>
</organism>
<feature type="compositionally biased region" description="Polar residues" evidence="1">
    <location>
        <begin position="128"/>
        <end position="145"/>
    </location>
</feature>
<gene>
    <name evidence="3" type="ORF">D3H34_04605</name>
</gene>
<dbReference type="Pfam" id="PF12266">
    <property type="entry name" value="DUF3613"/>
    <property type="match status" value="1"/>
</dbReference>
<dbReference type="OrthoDB" id="8797260at2"/>
<dbReference type="AlphaFoldDB" id="A0A9X8D7U9"/>
<protein>
    <submittedName>
        <fullName evidence="3">DUF3613 domain-containing protein</fullName>
    </submittedName>
</protein>
<dbReference type="InterPro" id="IPR022053">
    <property type="entry name" value="DUF3613"/>
</dbReference>
<evidence type="ECO:0000256" key="1">
    <source>
        <dbReference type="SAM" id="MobiDB-lite"/>
    </source>
</evidence>
<proteinExistence type="predicted"/>
<evidence type="ECO:0000313" key="3">
    <source>
        <dbReference type="EMBL" id="RIX84007.1"/>
    </source>
</evidence>
<feature type="region of interest" description="Disordered" evidence="1">
    <location>
        <begin position="42"/>
        <end position="70"/>
    </location>
</feature>